<feature type="transmembrane region" description="Helical" evidence="2">
    <location>
        <begin position="229"/>
        <end position="253"/>
    </location>
</feature>
<feature type="compositionally biased region" description="Basic and acidic residues" evidence="1">
    <location>
        <begin position="80"/>
        <end position="100"/>
    </location>
</feature>
<dbReference type="Proteomes" id="UP001220064">
    <property type="component" value="Chromosome"/>
</dbReference>
<keyword evidence="4" id="KW-1185">Reference proteome</keyword>
<evidence type="ECO:0000313" key="3">
    <source>
        <dbReference type="EMBL" id="WCZ31713.1"/>
    </source>
</evidence>
<keyword evidence="2" id="KW-0472">Membrane</keyword>
<organism evidence="3 4">
    <name type="scientific">Corynebacterium massiliense DSM 45435</name>
    <dbReference type="NCBI Taxonomy" id="1121364"/>
    <lineage>
        <taxon>Bacteria</taxon>
        <taxon>Bacillati</taxon>
        <taxon>Actinomycetota</taxon>
        <taxon>Actinomycetes</taxon>
        <taxon>Mycobacteriales</taxon>
        <taxon>Corynebacteriaceae</taxon>
        <taxon>Corynebacterium</taxon>
    </lineage>
</organism>
<evidence type="ECO:0000256" key="1">
    <source>
        <dbReference type="SAM" id="MobiDB-lite"/>
    </source>
</evidence>
<feature type="transmembrane region" description="Helical" evidence="2">
    <location>
        <begin position="285"/>
        <end position="305"/>
    </location>
</feature>
<reference evidence="3 4" key="1">
    <citation type="submission" date="2020-10" db="EMBL/GenBank/DDBJ databases">
        <title>Complete genome sequence of Corynebacterium massiliense DSM 45435, type strain of Corynebacterium massiliense.</title>
        <authorList>
            <person name="Busche T."/>
            <person name="Kalinowski J."/>
            <person name="Ruckert C."/>
        </authorList>
    </citation>
    <scope>NUCLEOTIDE SEQUENCE [LARGE SCALE GENOMIC DNA]</scope>
    <source>
        <strain evidence="3 4">DSM 45435</strain>
    </source>
</reference>
<feature type="region of interest" description="Disordered" evidence="1">
    <location>
        <begin position="1"/>
        <end position="222"/>
    </location>
</feature>
<sequence>MADEKQLTVAELLARNGEKGKGAEGTDGSARRRRRRSLEEGGISVAELTGGLKKVEATPPESKHSDQTMDQPAPVIPAPKDAEKKNAEKKDAEKADKKDAPVGNASRIERPAAKAEQASGPAEDDTTVLKRVDHPEPAKRAEAAAPQTTVAPRPQVAGDGNAQADNAAADQTTAWNSPQEAETGEIPVIREDQPVASTDTAAHDELEPVDHERDAHDGEADEDGKLNPLAVILLAVLGVVLGVLVFLGFEALWARLSKPVVALLGVAVTAAMVGVAHALRTDRDSMSMLLAAIVGVVLTFGPLLIA</sequence>
<dbReference type="EMBL" id="CP063189">
    <property type="protein sequence ID" value="WCZ31713.1"/>
    <property type="molecule type" value="Genomic_DNA"/>
</dbReference>
<keyword evidence="2" id="KW-1133">Transmembrane helix</keyword>
<protein>
    <submittedName>
        <fullName evidence="3">Uncharacterized protein</fullName>
    </submittedName>
</protein>
<feature type="compositionally biased region" description="Low complexity" evidence="1">
    <location>
        <begin position="157"/>
        <end position="174"/>
    </location>
</feature>
<proteinExistence type="predicted"/>
<keyword evidence="2" id="KW-0812">Transmembrane</keyword>
<gene>
    <name evidence="3" type="ORF">CMASS_01250</name>
</gene>
<feature type="transmembrane region" description="Helical" evidence="2">
    <location>
        <begin position="260"/>
        <end position="279"/>
    </location>
</feature>
<feature type="compositionally biased region" description="Basic and acidic residues" evidence="1">
    <location>
        <begin position="201"/>
        <end position="218"/>
    </location>
</feature>
<feature type="compositionally biased region" description="Basic and acidic residues" evidence="1">
    <location>
        <begin position="127"/>
        <end position="142"/>
    </location>
</feature>
<feature type="compositionally biased region" description="Basic and acidic residues" evidence="1">
    <location>
        <begin position="53"/>
        <end position="67"/>
    </location>
</feature>
<evidence type="ECO:0000256" key="2">
    <source>
        <dbReference type="SAM" id="Phobius"/>
    </source>
</evidence>
<name>A0ABY7U635_9CORY</name>
<accession>A0ABY7U635</accession>
<evidence type="ECO:0000313" key="4">
    <source>
        <dbReference type="Proteomes" id="UP001220064"/>
    </source>
</evidence>
<dbReference type="RefSeq" id="WP_022863594.1">
    <property type="nucleotide sequence ID" value="NZ_ATVG01000012.1"/>
</dbReference>